<proteinExistence type="predicted"/>
<keyword evidence="1" id="KW-0175">Coiled coil</keyword>
<protein>
    <submittedName>
        <fullName evidence="2">Stage III sporulation protein AB</fullName>
    </submittedName>
</protein>
<reference evidence="2 3" key="1">
    <citation type="submission" date="2023-07" db="EMBL/GenBank/DDBJ databases">
        <title>Genomic Encyclopedia of Type Strains, Phase IV (KMG-IV): sequencing the most valuable type-strain genomes for metagenomic binning, comparative biology and taxonomic classification.</title>
        <authorList>
            <person name="Goeker M."/>
        </authorList>
    </citation>
    <scope>NUCLEOTIDE SEQUENCE [LARGE SCALE GENOMIC DNA]</scope>
    <source>
        <strain evidence="2 3">DSM 45903</strain>
    </source>
</reference>
<feature type="coiled-coil region" evidence="1">
    <location>
        <begin position="121"/>
        <end position="151"/>
    </location>
</feature>
<sequence>MIKLVGAAFILFASTAAGFLTAKRYADRPRQIRQLRSALSLLQTEITFGSRRLDRVCSDIAHREPGPIGSLFGRAGTYMERLDGASTFECWQQAVLEVWPHTVLKDPEKQVLIDFGKTLGISDRDDQLQNLRRVQKALEKEETDARDEQSRYEHMCRSLGVLGGALIVILIY</sequence>
<dbReference type="Proteomes" id="UP001185012">
    <property type="component" value="Unassembled WGS sequence"/>
</dbReference>
<dbReference type="Pfam" id="PF09548">
    <property type="entry name" value="Spore_III_AB"/>
    <property type="match status" value="1"/>
</dbReference>
<name>A0ABU1IJ02_9BACL</name>
<evidence type="ECO:0000256" key="1">
    <source>
        <dbReference type="SAM" id="Coils"/>
    </source>
</evidence>
<gene>
    <name evidence="2" type="ORF">JOE21_000649</name>
</gene>
<comment type="caution">
    <text evidence="2">The sequence shown here is derived from an EMBL/GenBank/DDBJ whole genome shotgun (WGS) entry which is preliminary data.</text>
</comment>
<dbReference type="NCBIfam" id="TIGR02833">
    <property type="entry name" value="spore_III_AB"/>
    <property type="match status" value="1"/>
</dbReference>
<accession>A0ABU1IJ02</accession>
<dbReference type="PIRSF" id="PIRSF021435">
    <property type="entry name" value="SpoIIIAB"/>
    <property type="match status" value="1"/>
</dbReference>
<keyword evidence="3" id="KW-1185">Reference proteome</keyword>
<dbReference type="InterPro" id="IPR014198">
    <property type="entry name" value="Spore_III_AB"/>
</dbReference>
<evidence type="ECO:0000313" key="3">
    <source>
        <dbReference type="Proteomes" id="UP001185012"/>
    </source>
</evidence>
<dbReference type="EMBL" id="JAVDQG010000001">
    <property type="protein sequence ID" value="MDR6224661.1"/>
    <property type="molecule type" value="Genomic_DNA"/>
</dbReference>
<organism evidence="2 3">
    <name type="scientific">Desmospora profundinema</name>
    <dbReference type="NCBI Taxonomy" id="1571184"/>
    <lineage>
        <taxon>Bacteria</taxon>
        <taxon>Bacillati</taxon>
        <taxon>Bacillota</taxon>
        <taxon>Bacilli</taxon>
        <taxon>Bacillales</taxon>
        <taxon>Thermoactinomycetaceae</taxon>
        <taxon>Desmospora</taxon>
    </lineage>
</organism>
<evidence type="ECO:0000313" key="2">
    <source>
        <dbReference type="EMBL" id="MDR6224661.1"/>
    </source>
</evidence>
<dbReference type="RefSeq" id="WP_309862171.1">
    <property type="nucleotide sequence ID" value="NZ_JAVDQG010000001.1"/>
</dbReference>